<name>A0A0L0FA94_9EUKA</name>
<feature type="non-terminal residue" evidence="2">
    <location>
        <position position="1"/>
    </location>
</feature>
<feature type="non-terminal residue" evidence="2">
    <location>
        <position position="120"/>
    </location>
</feature>
<feature type="compositionally biased region" description="Polar residues" evidence="1">
    <location>
        <begin position="32"/>
        <end position="51"/>
    </location>
</feature>
<evidence type="ECO:0000313" key="2">
    <source>
        <dbReference type="EMBL" id="KNC73033.1"/>
    </source>
</evidence>
<proteinExistence type="predicted"/>
<dbReference type="RefSeq" id="XP_014146935.1">
    <property type="nucleotide sequence ID" value="XM_014291460.1"/>
</dbReference>
<sequence>EPLTSDATTPEAATLHNAIGTIGDREKPTQPVLRTTVSDQALQTQDDPQIENQRHTQKTPQQPYPEIPKLDLQNQTTPIVLETAPTPSPTAETQKFKYLAGQGVSADLQAGFVRFDAIME</sequence>
<keyword evidence="3" id="KW-1185">Reference proteome</keyword>
<dbReference type="Proteomes" id="UP000054560">
    <property type="component" value="Unassembled WGS sequence"/>
</dbReference>
<dbReference type="GeneID" id="25914911"/>
<gene>
    <name evidence="2" type="ORF">SARC_14407</name>
</gene>
<accession>A0A0L0FA94</accession>
<reference evidence="2 3" key="1">
    <citation type="submission" date="2011-02" db="EMBL/GenBank/DDBJ databases">
        <title>The Genome Sequence of Sphaeroforma arctica JP610.</title>
        <authorList>
            <consortium name="The Broad Institute Genome Sequencing Platform"/>
            <person name="Russ C."/>
            <person name="Cuomo C."/>
            <person name="Young S.K."/>
            <person name="Zeng Q."/>
            <person name="Gargeya S."/>
            <person name="Alvarado L."/>
            <person name="Berlin A."/>
            <person name="Chapman S.B."/>
            <person name="Chen Z."/>
            <person name="Freedman E."/>
            <person name="Gellesch M."/>
            <person name="Goldberg J."/>
            <person name="Griggs A."/>
            <person name="Gujja S."/>
            <person name="Heilman E."/>
            <person name="Heiman D."/>
            <person name="Howarth C."/>
            <person name="Mehta T."/>
            <person name="Neiman D."/>
            <person name="Pearson M."/>
            <person name="Roberts A."/>
            <person name="Saif S."/>
            <person name="Shea T."/>
            <person name="Shenoy N."/>
            <person name="Sisk P."/>
            <person name="Stolte C."/>
            <person name="Sykes S."/>
            <person name="White J."/>
            <person name="Yandava C."/>
            <person name="Burger G."/>
            <person name="Gray M.W."/>
            <person name="Holland P.W.H."/>
            <person name="King N."/>
            <person name="Lang F.B.F."/>
            <person name="Roger A.J."/>
            <person name="Ruiz-Trillo I."/>
            <person name="Haas B."/>
            <person name="Nusbaum C."/>
            <person name="Birren B."/>
        </authorList>
    </citation>
    <scope>NUCLEOTIDE SEQUENCE [LARGE SCALE GENOMIC DNA]</scope>
    <source>
        <strain evidence="2 3">JP610</strain>
    </source>
</reference>
<dbReference type="EMBL" id="KQ246182">
    <property type="protein sequence ID" value="KNC73033.1"/>
    <property type="molecule type" value="Genomic_DNA"/>
</dbReference>
<dbReference type="AlphaFoldDB" id="A0A0L0FA94"/>
<protein>
    <submittedName>
        <fullName evidence="2">Uncharacterized protein</fullName>
    </submittedName>
</protein>
<evidence type="ECO:0000256" key="1">
    <source>
        <dbReference type="SAM" id="MobiDB-lite"/>
    </source>
</evidence>
<organism evidence="2 3">
    <name type="scientific">Sphaeroforma arctica JP610</name>
    <dbReference type="NCBI Taxonomy" id="667725"/>
    <lineage>
        <taxon>Eukaryota</taxon>
        <taxon>Ichthyosporea</taxon>
        <taxon>Ichthyophonida</taxon>
        <taxon>Sphaeroforma</taxon>
    </lineage>
</organism>
<evidence type="ECO:0000313" key="3">
    <source>
        <dbReference type="Proteomes" id="UP000054560"/>
    </source>
</evidence>
<feature type="region of interest" description="Disordered" evidence="1">
    <location>
        <begin position="1"/>
        <end position="69"/>
    </location>
</feature>